<evidence type="ECO:0000313" key="2">
    <source>
        <dbReference type="Proteomes" id="UP000249842"/>
    </source>
</evidence>
<reference evidence="2" key="1">
    <citation type="submission" date="2018-05" db="EMBL/GenBank/DDBJ databases">
        <authorList>
            <person name="Li X."/>
        </authorList>
    </citation>
    <scope>NUCLEOTIDE SEQUENCE [LARGE SCALE GENOMIC DNA]</scope>
    <source>
        <strain evidence="2">HKS-05</strain>
    </source>
</reference>
<evidence type="ECO:0000313" key="1">
    <source>
        <dbReference type="EMBL" id="RAK58794.1"/>
    </source>
</evidence>
<dbReference type="RefSeq" id="WP_111456087.1">
    <property type="nucleotide sequence ID" value="NZ_QFYP01000001.1"/>
</dbReference>
<sequence length="345" mass="38680">MGFDLRWIGVESRYRERLLDCLDLEQAGDAGDELGSEFTLAEAPGGWVVLVANARGFMLDEALAGVSASCGLAVGCEILETVTFSQARAWRDGRPAWSVTYEGGKGPDGLEVDGDPPPEFAAIRSRRNAEQAADPDPSVSYMFEAPVDLAAGIAGYRPGEYQGLEWTILRRKGAKDRPSGRRRRSLRTAMLSDLLPLMRSLGWQMGDRPDLAEGQIYRRINGLDQRLRFDFASGQETYIIVYFSARAPSREPEFVVRGRVTAPRVTLPLWKRFSWKRFSELTRYYPPPEDIIGATIERARDEIIIADEYLRTWAPSPCIRIEFARPDVPWPSPDRISDAPSPPRP</sequence>
<organism evidence="1 2">
    <name type="scientific">Phenylobacterium hankyongense</name>
    <dbReference type="NCBI Taxonomy" id="1813876"/>
    <lineage>
        <taxon>Bacteria</taxon>
        <taxon>Pseudomonadati</taxon>
        <taxon>Pseudomonadota</taxon>
        <taxon>Alphaproteobacteria</taxon>
        <taxon>Caulobacterales</taxon>
        <taxon>Caulobacteraceae</taxon>
        <taxon>Phenylobacterium</taxon>
    </lineage>
</organism>
<name>A0A328AYX5_9CAUL</name>
<comment type="caution">
    <text evidence="1">The sequence shown here is derived from an EMBL/GenBank/DDBJ whole genome shotgun (WGS) entry which is preliminary data.</text>
</comment>
<protein>
    <submittedName>
        <fullName evidence="1">Uncharacterized protein</fullName>
    </submittedName>
</protein>
<accession>A0A328AYX5</accession>
<keyword evidence="2" id="KW-1185">Reference proteome</keyword>
<dbReference type="AlphaFoldDB" id="A0A328AYX5"/>
<proteinExistence type="predicted"/>
<dbReference type="OrthoDB" id="7277817at2"/>
<dbReference type="EMBL" id="QFYP01000001">
    <property type="protein sequence ID" value="RAK58794.1"/>
    <property type="molecule type" value="Genomic_DNA"/>
</dbReference>
<dbReference type="Proteomes" id="UP000249842">
    <property type="component" value="Unassembled WGS sequence"/>
</dbReference>
<gene>
    <name evidence="1" type="ORF">DJ021_02750</name>
</gene>